<evidence type="ECO:0000313" key="1">
    <source>
        <dbReference type="EMBL" id="MDQ0165840.1"/>
    </source>
</evidence>
<proteinExistence type="predicted"/>
<dbReference type="EMBL" id="JAUSTY010000006">
    <property type="protein sequence ID" value="MDQ0165840.1"/>
    <property type="molecule type" value="Genomic_DNA"/>
</dbReference>
<dbReference type="Proteomes" id="UP001235840">
    <property type="component" value="Unassembled WGS sequence"/>
</dbReference>
<accession>A0ABT9VZ08</accession>
<sequence>MAKSNARKRRDKMVREGKLDPTLLRSTHSGLYERKTKTMKEKWLQHMQKYRNDLHIHNDDEGFFYLFAKASNRSFFYSKNFPSFIY</sequence>
<reference evidence="1 2" key="1">
    <citation type="submission" date="2023-07" db="EMBL/GenBank/DDBJ databases">
        <title>Genomic Encyclopedia of Type Strains, Phase IV (KMG-IV): sequencing the most valuable type-strain genomes for metagenomic binning, comparative biology and taxonomic classification.</title>
        <authorList>
            <person name="Goeker M."/>
        </authorList>
    </citation>
    <scope>NUCLEOTIDE SEQUENCE [LARGE SCALE GENOMIC DNA]</scope>
    <source>
        <strain evidence="1 2">DSM 12751</strain>
    </source>
</reference>
<keyword evidence="2" id="KW-1185">Reference proteome</keyword>
<protein>
    <submittedName>
        <fullName evidence="1">Uncharacterized protein</fullName>
    </submittedName>
</protein>
<comment type="caution">
    <text evidence="1">The sequence shown here is derived from an EMBL/GenBank/DDBJ whole genome shotgun (WGS) entry which is preliminary data.</text>
</comment>
<name>A0ABT9VZ08_9BACI</name>
<organism evidence="1 2">
    <name type="scientific">Caldalkalibacillus horti</name>
    <dbReference type="NCBI Taxonomy" id="77523"/>
    <lineage>
        <taxon>Bacteria</taxon>
        <taxon>Bacillati</taxon>
        <taxon>Bacillota</taxon>
        <taxon>Bacilli</taxon>
        <taxon>Bacillales</taxon>
        <taxon>Bacillaceae</taxon>
        <taxon>Caldalkalibacillus</taxon>
    </lineage>
</organism>
<evidence type="ECO:0000313" key="2">
    <source>
        <dbReference type="Proteomes" id="UP001235840"/>
    </source>
</evidence>
<gene>
    <name evidence="1" type="ORF">J2S11_001741</name>
</gene>